<gene>
    <name evidence="2" type="ORF">DIU77_007175</name>
</gene>
<evidence type="ECO:0000313" key="2">
    <source>
        <dbReference type="EMBL" id="MFO7192009.1"/>
    </source>
</evidence>
<evidence type="ECO:0000313" key="3">
    <source>
        <dbReference type="Proteomes" id="UP000249324"/>
    </source>
</evidence>
<feature type="compositionally biased region" description="Basic and acidic residues" evidence="1">
    <location>
        <begin position="143"/>
        <end position="155"/>
    </location>
</feature>
<reference evidence="2 3" key="1">
    <citation type="journal article" date="2021" name="BMC Genomics">
        <title>Genome-resolved metagenome and metatranscriptome analyses of thermophilic composting reveal key bacterial players and their metabolic interactions.</title>
        <authorList>
            <person name="Braga L.P.P."/>
            <person name="Pereira R.V."/>
            <person name="Martins L.F."/>
            <person name="Moura L.M.S."/>
            <person name="Sanchez F.B."/>
            <person name="Patane J.S.L."/>
            <person name="da Silva A.M."/>
            <person name="Setubal J.C."/>
        </authorList>
    </citation>
    <scope>NUCLEOTIDE SEQUENCE [LARGE SCALE GENOMIC DNA]</scope>
    <source>
        <strain evidence="2">ZC4RG45</strain>
    </source>
</reference>
<feature type="region of interest" description="Disordered" evidence="1">
    <location>
        <begin position="80"/>
        <end position="171"/>
    </location>
</feature>
<comment type="caution">
    <text evidence="2">The sequence shown here is derived from an EMBL/GenBank/DDBJ whole genome shotgun (WGS) entry which is preliminary data.</text>
</comment>
<accession>A0ABD6FGH5</accession>
<dbReference type="AlphaFoldDB" id="A0ABD6FGH5"/>
<evidence type="ECO:0000256" key="1">
    <source>
        <dbReference type="SAM" id="MobiDB-lite"/>
    </source>
</evidence>
<dbReference type="Proteomes" id="UP000249324">
    <property type="component" value="Unassembled WGS sequence"/>
</dbReference>
<evidence type="ECO:0008006" key="4">
    <source>
        <dbReference type="Google" id="ProtNLM"/>
    </source>
</evidence>
<dbReference type="EMBL" id="QGUI02000066">
    <property type="protein sequence ID" value="MFO7192009.1"/>
    <property type="molecule type" value="Genomic_DNA"/>
</dbReference>
<feature type="compositionally biased region" description="Polar residues" evidence="1">
    <location>
        <begin position="91"/>
        <end position="100"/>
    </location>
</feature>
<protein>
    <recommendedName>
        <fullName evidence="4">DUF2188 domain-containing protein</fullName>
    </recommendedName>
</protein>
<sequence length="171" mass="17569">MEAITATYVQDDADWTITVSGRGKTLTAHAPGIIAARDMADQLAEQLAPDAEKRTVVHLLNGSALHFTAAYLEARMGRANGTAAQADDQASGATEQSASPGQAPAADERDEASVPQQPAKVTERKPPAAQAGQRASAGRPGARTHEEEAQAKPDSGEPEGAAPVSAAVNHA</sequence>
<proteinExistence type="predicted"/>
<name>A0ABD6FGH5_9PSEU</name>
<organism evidence="2 3">
    <name type="scientific">Thermocrispum agreste</name>
    <dbReference type="NCBI Taxonomy" id="37925"/>
    <lineage>
        <taxon>Bacteria</taxon>
        <taxon>Bacillati</taxon>
        <taxon>Actinomycetota</taxon>
        <taxon>Actinomycetes</taxon>
        <taxon>Pseudonocardiales</taxon>
        <taxon>Pseudonocardiaceae</taxon>
        <taxon>Thermocrispum</taxon>
    </lineage>
</organism>
<feature type="compositionally biased region" description="Low complexity" evidence="1">
    <location>
        <begin position="127"/>
        <end position="141"/>
    </location>
</feature>